<name>A0A7H9E801_9LACO</name>
<dbReference type="RefSeq" id="WP_180862006.1">
    <property type="nucleotide sequence ID" value="NZ_CP047415.1"/>
</dbReference>
<reference evidence="1 2" key="1">
    <citation type="submission" date="2020-01" db="EMBL/GenBank/DDBJ databases">
        <title>Complete and circular genome sequences of six lactobacillus isolates from horses.</title>
        <authorList>
            <person name="Hassan H.M."/>
        </authorList>
    </citation>
    <scope>NUCLEOTIDE SEQUENCE [LARGE SCALE GENOMIC DNA]</scope>
    <source>
        <strain evidence="1 2">1D</strain>
    </source>
</reference>
<organism evidence="1 2">
    <name type="scientific">Lactobacillus crispatus</name>
    <dbReference type="NCBI Taxonomy" id="47770"/>
    <lineage>
        <taxon>Bacteria</taxon>
        <taxon>Bacillati</taxon>
        <taxon>Bacillota</taxon>
        <taxon>Bacilli</taxon>
        <taxon>Lactobacillales</taxon>
        <taxon>Lactobacillaceae</taxon>
        <taxon>Lactobacillus</taxon>
    </lineage>
</organism>
<sequence>MTDKIMEVYAQIYNWSVDSKGRPVPPYVMHPLPDFVMKRIKWVSDEAHRSPMSLFGSCMQVVDVDHEDRLKEQWEFGAASDYLPMSKEYKDWFNEPLVGSTRKIAACLAFLYYMDPEDQAKEKEEAVQNKEQVKKQKTCPFCRDDSVEKEWNLIETPGESIPVTWINGNVLETENYGSTLGCPIKFCPMCGRKL</sequence>
<accession>A0A7H9E801</accession>
<evidence type="ECO:0000313" key="2">
    <source>
        <dbReference type="Proteomes" id="UP000510660"/>
    </source>
</evidence>
<dbReference type="Proteomes" id="UP000510660">
    <property type="component" value="Chromosome"/>
</dbReference>
<protein>
    <submittedName>
        <fullName evidence="1">Uncharacterized protein</fullName>
    </submittedName>
</protein>
<proteinExistence type="predicted"/>
<dbReference type="AlphaFoldDB" id="A0A7H9E801"/>
<dbReference type="EMBL" id="CP047415">
    <property type="protein sequence ID" value="QLL73754.1"/>
    <property type="molecule type" value="Genomic_DNA"/>
</dbReference>
<evidence type="ECO:0000313" key="1">
    <source>
        <dbReference type="EMBL" id="QLL73754.1"/>
    </source>
</evidence>
<gene>
    <name evidence="1" type="ORF">GTO85_04890</name>
</gene>